<keyword evidence="2" id="KW-1185">Reference proteome</keyword>
<accession>M2YIM8</accession>
<name>M2YIM8_DOTSN</name>
<dbReference type="HOGENOM" id="CLU_2108951_0_0_1"/>
<dbReference type="Proteomes" id="UP000016933">
    <property type="component" value="Unassembled WGS sequence"/>
</dbReference>
<reference evidence="2" key="1">
    <citation type="journal article" date="2012" name="PLoS Genet.">
        <title>The genomes of the fungal plant pathogens Cladosporium fulvum and Dothistroma septosporum reveal adaptation to different hosts and lifestyles but also signatures of common ancestry.</title>
        <authorList>
            <person name="de Wit P.J.G.M."/>
            <person name="van der Burgt A."/>
            <person name="Oekmen B."/>
            <person name="Stergiopoulos I."/>
            <person name="Abd-Elsalam K.A."/>
            <person name="Aerts A.L."/>
            <person name="Bahkali A.H."/>
            <person name="Beenen H.G."/>
            <person name="Chettri P."/>
            <person name="Cox M.P."/>
            <person name="Datema E."/>
            <person name="de Vries R.P."/>
            <person name="Dhillon B."/>
            <person name="Ganley A.R."/>
            <person name="Griffiths S.A."/>
            <person name="Guo Y."/>
            <person name="Hamelin R.C."/>
            <person name="Henrissat B."/>
            <person name="Kabir M.S."/>
            <person name="Jashni M.K."/>
            <person name="Kema G."/>
            <person name="Klaubauf S."/>
            <person name="Lapidus A."/>
            <person name="Levasseur A."/>
            <person name="Lindquist E."/>
            <person name="Mehrabi R."/>
            <person name="Ohm R.A."/>
            <person name="Owen T.J."/>
            <person name="Salamov A."/>
            <person name="Schwelm A."/>
            <person name="Schijlen E."/>
            <person name="Sun H."/>
            <person name="van den Burg H.A."/>
            <person name="van Ham R.C.H.J."/>
            <person name="Zhang S."/>
            <person name="Goodwin S.B."/>
            <person name="Grigoriev I.V."/>
            <person name="Collemare J."/>
            <person name="Bradshaw R.E."/>
        </authorList>
    </citation>
    <scope>NUCLEOTIDE SEQUENCE [LARGE SCALE GENOMIC DNA]</scope>
    <source>
        <strain evidence="2">NZE10 / CBS 128990</strain>
    </source>
</reference>
<protein>
    <submittedName>
        <fullName evidence="1">Uncharacterized protein</fullName>
    </submittedName>
</protein>
<sequence>MCTSERDFTILCDIFEQVWLVRRTIEARIMEVDYTPRKPSGSSLILKQGRELVLYHYRPETIRMTMSALLQSRVKVLHFSMHGEYGMGARDMLRYPQRAVFESLCKMFETVKLVT</sequence>
<evidence type="ECO:0000313" key="2">
    <source>
        <dbReference type="Proteomes" id="UP000016933"/>
    </source>
</evidence>
<reference evidence="1 2" key="2">
    <citation type="journal article" date="2012" name="PLoS Pathog.">
        <title>Diverse lifestyles and strategies of plant pathogenesis encoded in the genomes of eighteen Dothideomycetes fungi.</title>
        <authorList>
            <person name="Ohm R.A."/>
            <person name="Feau N."/>
            <person name="Henrissat B."/>
            <person name="Schoch C.L."/>
            <person name="Horwitz B.A."/>
            <person name="Barry K.W."/>
            <person name="Condon B.J."/>
            <person name="Copeland A.C."/>
            <person name="Dhillon B."/>
            <person name="Glaser F."/>
            <person name="Hesse C.N."/>
            <person name="Kosti I."/>
            <person name="LaButti K."/>
            <person name="Lindquist E.A."/>
            <person name="Lucas S."/>
            <person name="Salamov A.A."/>
            <person name="Bradshaw R.E."/>
            <person name="Ciuffetti L."/>
            <person name="Hamelin R.C."/>
            <person name="Kema G.H.J."/>
            <person name="Lawrence C."/>
            <person name="Scott J.A."/>
            <person name="Spatafora J.W."/>
            <person name="Turgeon B.G."/>
            <person name="de Wit P.J.G.M."/>
            <person name="Zhong S."/>
            <person name="Goodwin S.B."/>
            <person name="Grigoriev I.V."/>
        </authorList>
    </citation>
    <scope>NUCLEOTIDE SEQUENCE [LARGE SCALE GENOMIC DNA]</scope>
    <source>
        <strain evidence="2">NZE10 / CBS 128990</strain>
    </source>
</reference>
<evidence type="ECO:0000313" key="1">
    <source>
        <dbReference type="EMBL" id="EME38766.1"/>
    </source>
</evidence>
<gene>
    <name evidence="1" type="ORF">DOTSEDRAFT_75489</name>
</gene>
<dbReference type="AlphaFoldDB" id="M2YIM8"/>
<dbReference type="EMBL" id="KB446546">
    <property type="protein sequence ID" value="EME38766.1"/>
    <property type="molecule type" value="Genomic_DNA"/>
</dbReference>
<proteinExistence type="predicted"/>
<dbReference type="OrthoDB" id="10611739at2759"/>
<organism evidence="1 2">
    <name type="scientific">Dothistroma septosporum (strain NZE10 / CBS 128990)</name>
    <name type="common">Red band needle blight fungus</name>
    <name type="synonym">Mycosphaerella pini</name>
    <dbReference type="NCBI Taxonomy" id="675120"/>
    <lineage>
        <taxon>Eukaryota</taxon>
        <taxon>Fungi</taxon>
        <taxon>Dikarya</taxon>
        <taxon>Ascomycota</taxon>
        <taxon>Pezizomycotina</taxon>
        <taxon>Dothideomycetes</taxon>
        <taxon>Dothideomycetidae</taxon>
        <taxon>Mycosphaerellales</taxon>
        <taxon>Mycosphaerellaceae</taxon>
        <taxon>Dothistroma</taxon>
    </lineage>
</organism>